<comment type="caution">
    <text evidence="1">The sequence shown here is derived from an EMBL/GenBank/DDBJ whole genome shotgun (WGS) entry which is preliminary data.</text>
</comment>
<proteinExistence type="predicted"/>
<name>A0A7Y9WR05_9BURK</name>
<protein>
    <submittedName>
        <fullName evidence="1">Uncharacterized protein</fullName>
    </submittedName>
</protein>
<dbReference type="AlphaFoldDB" id="A0A7Y9WR05"/>
<dbReference type="EMBL" id="JACCAS010000002">
    <property type="protein sequence ID" value="NYH24958.1"/>
    <property type="molecule type" value="Genomic_DNA"/>
</dbReference>
<dbReference type="RefSeq" id="WP_179745105.1">
    <property type="nucleotide sequence ID" value="NZ_JACCAS010000002.1"/>
</dbReference>
<keyword evidence="2" id="KW-1185">Reference proteome</keyword>
<gene>
    <name evidence="1" type="ORF">GGD40_004529</name>
</gene>
<evidence type="ECO:0000313" key="2">
    <source>
        <dbReference type="Proteomes" id="UP000540929"/>
    </source>
</evidence>
<dbReference type="Proteomes" id="UP000540929">
    <property type="component" value="Unassembled WGS sequence"/>
</dbReference>
<sequence length="80" mass="9206">MSASRWTLKRSEHAPAAMQTAGVAAGKALPITRRISNKLLKHRRSIRLPMRRAFFENNYRQSALDESKKPQIESSRFKHS</sequence>
<reference evidence="1 2" key="1">
    <citation type="submission" date="2020-07" db="EMBL/GenBank/DDBJ databases">
        <title>Exploring microbial biodiversity for novel pathways involved in the catabolism of aromatic compounds derived from lignin.</title>
        <authorList>
            <person name="Elkins J."/>
        </authorList>
    </citation>
    <scope>NUCLEOTIDE SEQUENCE [LARGE SCALE GENOMIC DNA]</scope>
    <source>
        <strain evidence="1 2">H2C3C</strain>
    </source>
</reference>
<organism evidence="1 2">
    <name type="scientific">Paraburkholderia bryophila</name>
    <dbReference type="NCBI Taxonomy" id="420952"/>
    <lineage>
        <taxon>Bacteria</taxon>
        <taxon>Pseudomonadati</taxon>
        <taxon>Pseudomonadota</taxon>
        <taxon>Betaproteobacteria</taxon>
        <taxon>Burkholderiales</taxon>
        <taxon>Burkholderiaceae</taxon>
        <taxon>Paraburkholderia</taxon>
    </lineage>
</organism>
<accession>A0A7Y9WR05</accession>
<evidence type="ECO:0000313" key="1">
    <source>
        <dbReference type="EMBL" id="NYH24958.1"/>
    </source>
</evidence>